<feature type="region of interest" description="Disordered" evidence="1">
    <location>
        <begin position="292"/>
        <end position="323"/>
    </location>
</feature>
<protein>
    <submittedName>
        <fullName evidence="2">Uncharacterized protein</fullName>
    </submittedName>
</protein>
<dbReference type="Proteomes" id="UP001187531">
    <property type="component" value="Unassembled WGS sequence"/>
</dbReference>
<keyword evidence="3" id="KW-1185">Reference proteome</keyword>
<accession>A0AA88KT22</accession>
<sequence length="323" mass="35325">MKLPAIERPNGNSYRPRSLRSRILGNEDEITGIVVFGTHDVHTARSIARIDVRAALIEWGWDDLDYTYVVDEESARRVWWRQDLSHFDDNQPHYTYTPDDDRGFAGVVFDVNEESKESCPACDAPLSLCSPDAACCADCSHVANWPNPAPLFEVPESADPSPSAAQSAHDQPGSTGTGNQPIRCLAERATRAEVVTLCGSTKFKDAINAENARLTMEGHLVISLGLFGHTDLPDYDWTTDASDLKRMLDRIHFQKIDMADRVHVVNVGGYYGESTAREIAYARSLGKPVTFMVEPADPSPNAADSASDQPGSTGTGNQQDGGQ</sequence>
<dbReference type="EMBL" id="JAVRJZ010001123">
    <property type="protein sequence ID" value="KAK2701922.1"/>
    <property type="molecule type" value="Genomic_DNA"/>
</dbReference>
<name>A0AA88KT22_ARTSF</name>
<gene>
    <name evidence="2" type="ORF">QYM36_019423</name>
</gene>
<evidence type="ECO:0000313" key="2">
    <source>
        <dbReference type="EMBL" id="KAK2701922.1"/>
    </source>
</evidence>
<feature type="compositionally biased region" description="Low complexity" evidence="1">
    <location>
        <begin position="155"/>
        <end position="172"/>
    </location>
</feature>
<reference evidence="2" key="1">
    <citation type="submission" date="2023-07" db="EMBL/GenBank/DDBJ databases">
        <title>Chromosome-level genome assembly of Artemia franciscana.</title>
        <authorList>
            <person name="Jo E."/>
        </authorList>
    </citation>
    <scope>NUCLEOTIDE SEQUENCE</scope>
    <source>
        <tissue evidence="2">Whole body</tissue>
    </source>
</reference>
<comment type="caution">
    <text evidence="2">The sequence shown here is derived from an EMBL/GenBank/DDBJ whole genome shotgun (WGS) entry which is preliminary data.</text>
</comment>
<organism evidence="2 3">
    <name type="scientific">Artemia franciscana</name>
    <name type="common">Brine shrimp</name>
    <name type="synonym">Artemia sanfranciscana</name>
    <dbReference type="NCBI Taxonomy" id="6661"/>
    <lineage>
        <taxon>Eukaryota</taxon>
        <taxon>Metazoa</taxon>
        <taxon>Ecdysozoa</taxon>
        <taxon>Arthropoda</taxon>
        <taxon>Crustacea</taxon>
        <taxon>Branchiopoda</taxon>
        <taxon>Anostraca</taxon>
        <taxon>Artemiidae</taxon>
        <taxon>Artemia</taxon>
    </lineage>
</organism>
<dbReference type="AlphaFoldDB" id="A0AA88KT22"/>
<feature type="compositionally biased region" description="Polar residues" evidence="1">
    <location>
        <begin position="309"/>
        <end position="323"/>
    </location>
</feature>
<proteinExistence type="predicted"/>
<feature type="compositionally biased region" description="Low complexity" evidence="1">
    <location>
        <begin position="295"/>
        <end position="308"/>
    </location>
</feature>
<evidence type="ECO:0000256" key="1">
    <source>
        <dbReference type="SAM" id="MobiDB-lite"/>
    </source>
</evidence>
<evidence type="ECO:0000313" key="3">
    <source>
        <dbReference type="Proteomes" id="UP001187531"/>
    </source>
</evidence>
<feature type="region of interest" description="Disordered" evidence="1">
    <location>
        <begin position="151"/>
        <end position="181"/>
    </location>
</feature>